<name>A0ABU6RLL3_9FABA</name>
<accession>A0ABU6RLL3</accession>
<proteinExistence type="predicted"/>
<sequence length="112" mass="12391">MLFKLKPSTLIFLHSPPCPFLFAHCCRCYLFSLSTVDCRYFVVIASSVFMVATGIIVVASSAFLSIASSMLISVPMAYAPSLYHDCVAQFYYISVPIAFPSNIVCNRNTTKI</sequence>
<keyword evidence="1" id="KW-0472">Membrane</keyword>
<comment type="caution">
    <text evidence="2">The sequence shown here is derived from an EMBL/GenBank/DDBJ whole genome shotgun (WGS) entry which is preliminary data.</text>
</comment>
<evidence type="ECO:0000313" key="3">
    <source>
        <dbReference type="Proteomes" id="UP001341840"/>
    </source>
</evidence>
<dbReference type="EMBL" id="JASCZI010030814">
    <property type="protein sequence ID" value="MED6124922.1"/>
    <property type="molecule type" value="Genomic_DNA"/>
</dbReference>
<keyword evidence="1" id="KW-1133">Transmembrane helix</keyword>
<reference evidence="2 3" key="1">
    <citation type="journal article" date="2023" name="Plants (Basel)">
        <title>Bridging the Gap: Combining Genomics and Transcriptomics Approaches to Understand Stylosanthes scabra, an Orphan Legume from the Brazilian Caatinga.</title>
        <authorList>
            <person name="Ferreira-Neto J.R.C."/>
            <person name="da Silva M.D."/>
            <person name="Binneck E."/>
            <person name="de Melo N.F."/>
            <person name="da Silva R.H."/>
            <person name="de Melo A.L.T.M."/>
            <person name="Pandolfi V."/>
            <person name="Bustamante F.O."/>
            <person name="Brasileiro-Vidal A.C."/>
            <person name="Benko-Iseppon A.M."/>
        </authorList>
    </citation>
    <scope>NUCLEOTIDE SEQUENCE [LARGE SCALE GENOMIC DNA]</scope>
    <source>
        <tissue evidence="2">Leaves</tissue>
    </source>
</reference>
<feature type="transmembrane region" description="Helical" evidence="1">
    <location>
        <begin position="41"/>
        <end position="66"/>
    </location>
</feature>
<protein>
    <submittedName>
        <fullName evidence="2">Uncharacterized protein</fullName>
    </submittedName>
</protein>
<keyword evidence="3" id="KW-1185">Reference proteome</keyword>
<keyword evidence="1" id="KW-0812">Transmembrane</keyword>
<dbReference type="Proteomes" id="UP001341840">
    <property type="component" value="Unassembled WGS sequence"/>
</dbReference>
<gene>
    <name evidence="2" type="ORF">PIB30_063537</name>
</gene>
<evidence type="ECO:0000256" key="1">
    <source>
        <dbReference type="SAM" id="Phobius"/>
    </source>
</evidence>
<organism evidence="2 3">
    <name type="scientific">Stylosanthes scabra</name>
    <dbReference type="NCBI Taxonomy" id="79078"/>
    <lineage>
        <taxon>Eukaryota</taxon>
        <taxon>Viridiplantae</taxon>
        <taxon>Streptophyta</taxon>
        <taxon>Embryophyta</taxon>
        <taxon>Tracheophyta</taxon>
        <taxon>Spermatophyta</taxon>
        <taxon>Magnoliopsida</taxon>
        <taxon>eudicotyledons</taxon>
        <taxon>Gunneridae</taxon>
        <taxon>Pentapetalae</taxon>
        <taxon>rosids</taxon>
        <taxon>fabids</taxon>
        <taxon>Fabales</taxon>
        <taxon>Fabaceae</taxon>
        <taxon>Papilionoideae</taxon>
        <taxon>50 kb inversion clade</taxon>
        <taxon>dalbergioids sensu lato</taxon>
        <taxon>Dalbergieae</taxon>
        <taxon>Pterocarpus clade</taxon>
        <taxon>Stylosanthes</taxon>
    </lineage>
</organism>
<evidence type="ECO:0000313" key="2">
    <source>
        <dbReference type="EMBL" id="MED6124922.1"/>
    </source>
</evidence>